<dbReference type="Pfam" id="PF00805">
    <property type="entry name" value="Pentapeptide"/>
    <property type="match status" value="1"/>
</dbReference>
<evidence type="ECO:0000256" key="1">
    <source>
        <dbReference type="PROSITE-ProRule" id="PRU00221"/>
    </source>
</evidence>
<dbReference type="SMART" id="SM00320">
    <property type="entry name" value="WD40"/>
    <property type="match status" value="7"/>
</dbReference>
<feature type="repeat" description="WD" evidence="1">
    <location>
        <begin position="325"/>
        <end position="366"/>
    </location>
</feature>
<sequence>MSDQNEHHEDLQQILAKVKDVDESIYHLIIEMLRKEKISDCIEFPLKVDSKMHKTDQVNKNFQLIAEIAKNIKNHNFNKYNYNEEIYFDEQQKIIQFIQKKTQDSKIIPFFKFLVLLTAIDKTLVQCGSNSLNLLVRMKVDLRNQNFENIRIENSSLVGANFVKCNLSGSEFQNVEISGMNLNGAELFNCKWNNLKIHKLNKLDGHTWSVLSVCFSPDGTMLASGSRNQPICLWDFRTGQQKAQMYGHIYSVSFSNDGTLLASGSKDKSILLWDVKTGEQKAKFVGHAWSVYSVYFSPDGYTLASGGHNSIRIWDLKTGQKQNEVDGHSLLVSSVCFSSDGVTLASDSDDNSIRLWDVKTGKQKAKLDGHVNGVRSVKFSPDSNVLASGSLDNSIRLWDVKTRKEKAQQHGHSSGILSVCFSPDGTTLASGSQDCSIRLWNVKTGKQQAQLDGHNNWILSVCFSPDGTTLAFGSSDNSISLWDVKDVLNQYQSPLQQNRSLDFEEDCGSIYTNLVNSYITILLISQQPKEQKYIMESFQIIKGQIYFSYFNLKDFAFFKANQNQNRNDIYLIMNQCRKSFIFSLFFLYQIQKF</sequence>
<dbReference type="PROSITE" id="PS00678">
    <property type="entry name" value="WD_REPEATS_1"/>
    <property type="match status" value="3"/>
</dbReference>
<feature type="repeat" description="WD" evidence="1">
    <location>
        <begin position="203"/>
        <end position="244"/>
    </location>
</feature>
<proteinExistence type="predicted"/>
<dbReference type="PANTHER" id="PTHR45333:SF1">
    <property type="entry name" value="CHROMOSOME UNDETERMINED SCAFFOLD_625, WHOLE GENOME SHOTGUN SEQUENCE"/>
    <property type="match status" value="1"/>
</dbReference>
<feature type="repeat" description="WD" evidence="1">
    <location>
        <begin position="409"/>
        <end position="450"/>
    </location>
</feature>
<organism evidence="2 3">
    <name type="scientific">Paramecium pentaurelia</name>
    <dbReference type="NCBI Taxonomy" id="43138"/>
    <lineage>
        <taxon>Eukaryota</taxon>
        <taxon>Sar</taxon>
        <taxon>Alveolata</taxon>
        <taxon>Ciliophora</taxon>
        <taxon>Intramacronucleata</taxon>
        <taxon>Oligohymenophorea</taxon>
        <taxon>Peniculida</taxon>
        <taxon>Parameciidae</taxon>
        <taxon>Paramecium</taxon>
    </lineage>
</organism>
<name>A0A8S1X7J0_9CILI</name>
<keyword evidence="1" id="KW-0853">WD repeat</keyword>
<dbReference type="InterPro" id="IPR019775">
    <property type="entry name" value="WD40_repeat_CS"/>
</dbReference>
<reference evidence="2" key="1">
    <citation type="submission" date="2021-01" db="EMBL/GenBank/DDBJ databases">
        <authorList>
            <consortium name="Genoscope - CEA"/>
            <person name="William W."/>
        </authorList>
    </citation>
    <scope>NUCLEOTIDE SEQUENCE</scope>
</reference>
<dbReference type="PANTHER" id="PTHR45333">
    <property type="entry name" value="MEMBRANE PROTEIN-RELATED"/>
    <property type="match status" value="1"/>
</dbReference>
<feature type="repeat" description="WD" evidence="1">
    <location>
        <begin position="367"/>
        <end position="408"/>
    </location>
</feature>
<dbReference type="Pfam" id="PF00400">
    <property type="entry name" value="WD40"/>
    <property type="match status" value="7"/>
</dbReference>
<dbReference type="InterPro" id="IPR001680">
    <property type="entry name" value="WD40_rpt"/>
</dbReference>
<comment type="caution">
    <text evidence="2">The sequence shown here is derived from an EMBL/GenBank/DDBJ whole genome shotgun (WGS) entry which is preliminary data.</text>
</comment>
<feature type="repeat" description="WD" evidence="1">
    <location>
        <begin position="451"/>
        <end position="485"/>
    </location>
</feature>
<evidence type="ECO:0000313" key="2">
    <source>
        <dbReference type="EMBL" id="CAD8196859.1"/>
    </source>
</evidence>
<evidence type="ECO:0000313" key="3">
    <source>
        <dbReference type="Proteomes" id="UP000689195"/>
    </source>
</evidence>
<keyword evidence="3" id="KW-1185">Reference proteome</keyword>
<dbReference type="EMBL" id="CAJJDO010000113">
    <property type="protein sequence ID" value="CAD8196859.1"/>
    <property type="molecule type" value="Genomic_DNA"/>
</dbReference>
<dbReference type="InterPro" id="IPR001646">
    <property type="entry name" value="5peptide_repeat"/>
</dbReference>
<dbReference type="AlphaFoldDB" id="A0A8S1X7J0"/>
<protein>
    <recommendedName>
        <fullName evidence="4">WD-40 repeat protein</fullName>
    </recommendedName>
</protein>
<dbReference type="OrthoDB" id="338608at2759"/>
<feature type="repeat" description="WD" evidence="1">
    <location>
        <begin position="249"/>
        <end position="283"/>
    </location>
</feature>
<feature type="repeat" description="WD" evidence="1">
    <location>
        <begin position="284"/>
        <end position="324"/>
    </location>
</feature>
<dbReference type="Proteomes" id="UP000689195">
    <property type="component" value="Unassembled WGS sequence"/>
</dbReference>
<dbReference type="PROSITE" id="PS50082">
    <property type="entry name" value="WD_REPEATS_2"/>
    <property type="match status" value="7"/>
</dbReference>
<gene>
    <name evidence="2" type="ORF">PPENT_87.1.T1130187</name>
</gene>
<dbReference type="CDD" id="cd00200">
    <property type="entry name" value="WD40"/>
    <property type="match status" value="1"/>
</dbReference>
<accession>A0A8S1X7J0</accession>
<dbReference type="PROSITE" id="PS50294">
    <property type="entry name" value="WD_REPEATS_REGION"/>
    <property type="match status" value="7"/>
</dbReference>
<evidence type="ECO:0008006" key="4">
    <source>
        <dbReference type="Google" id="ProtNLM"/>
    </source>
</evidence>